<reference evidence="1" key="1">
    <citation type="submission" date="2017-04" db="EMBL/GenBank/DDBJ databases">
        <title>Unveiling RNA virosphere associated with marine microorganisms.</title>
        <authorList>
            <person name="Urayama S."/>
            <person name="Takaki Y."/>
            <person name="Nishi S."/>
            <person name="Yoshida Y."/>
            <person name="Deguchi S."/>
            <person name="Takai K."/>
            <person name="Nunoura T."/>
        </authorList>
    </citation>
    <scope>NUCLEOTIDE SEQUENCE</scope>
</reference>
<dbReference type="AlphaFoldDB" id="A0A2V0RC97"/>
<comment type="caution">
    <text evidence="1">The sequence shown here is derived from an EMBL/GenBank/DDBJ whole genome shotgun (WGS) entry which is preliminary data.</text>
</comment>
<proteinExistence type="predicted"/>
<organism evidence="1">
    <name type="scientific">viral metagenome</name>
    <dbReference type="NCBI Taxonomy" id="1070528"/>
    <lineage>
        <taxon>unclassified sequences</taxon>
        <taxon>metagenomes</taxon>
        <taxon>organismal metagenomes</taxon>
    </lineage>
</organism>
<name>A0A2V0RC97_9ZZZZ</name>
<dbReference type="EMBL" id="BDQE01000171">
    <property type="protein sequence ID" value="GBH22911.1"/>
    <property type="molecule type" value="Genomic_RNA"/>
</dbReference>
<protein>
    <submittedName>
        <fullName evidence="1">Uncharacterized protein</fullName>
    </submittedName>
</protein>
<sequence>MSIVERTRAYATEVAETALNGFDRQARGTLPAPNGDENVRLFTARGGSAVTLAAGTRSAAVVYDPEATLRNGQLAVYIYERSATDAVTAVQRVALGRSSDEFISAGILSSGLKVFNSSGVDVIGGTQTAGVLTSVPRDISTLTTTDVANFSPNHERDLVSGVVSREDATMTLALTEHLGKKMCLARANTTSNLVKRTWDDGIGTRRTTSGESLGPSAVTAFASIGTGVRTAQQVLDAPQFHLLDSNNLSASNNPLTLATFNVDFSVHVEFDDSNAADTSYRMDLKALAIDASGTIITSIDMTDVTNVTADQSFMCIARGSLTSSTVPIARVVVGVDRTQQSFTTLDYKPAFSTNSISAYEETADVAARPIHVCVFEGLNASATINVSSYAVLTGVPDSSNVFIASAQEDDNDVTDFNSVEIFMKSVIRSLPRAFTVSGHGEVTRNLTAMYNSEEVDVAFKAMSFGDVTRGVRKLGSLAKGTAKDLPHLLSELKPYVELAGTGMSMMPGTAGRVGAMVQAGARRF</sequence>
<evidence type="ECO:0000313" key="1">
    <source>
        <dbReference type="EMBL" id="GBH22911.1"/>
    </source>
</evidence>
<accession>A0A2V0RC97</accession>